<comment type="function">
    <text evidence="9">Structural component of the gap junctions.</text>
</comment>
<gene>
    <name evidence="9" type="primary">inx</name>
    <name evidence="10" type="ORF">GPM918_LOCUS8829</name>
    <name evidence="11" type="ORF">SRO942_LOCUS8830</name>
</gene>
<evidence type="ECO:0000256" key="6">
    <source>
        <dbReference type="ARBA" id="ARBA00023065"/>
    </source>
</evidence>
<dbReference type="Proteomes" id="UP000663829">
    <property type="component" value="Unassembled WGS sequence"/>
</dbReference>
<dbReference type="PANTHER" id="PTHR11893">
    <property type="entry name" value="INNEXIN"/>
    <property type="match status" value="1"/>
</dbReference>
<accession>A0A813ZT31</accession>
<feature type="transmembrane region" description="Helical" evidence="9">
    <location>
        <begin position="296"/>
        <end position="315"/>
    </location>
</feature>
<keyword evidence="5 9" id="KW-1133">Transmembrane helix</keyword>
<dbReference type="AlphaFoldDB" id="A0A813ZT31"/>
<keyword evidence="6 9" id="KW-0406">Ion transport</keyword>
<dbReference type="InterPro" id="IPR000990">
    <property type="entry name" value="Innexin"/>
</dbReference>
<evidence type="ECO:0000256" key="9">
    <source>
        <dbReference type="RuleBase" id="RU010713"/>
    </source>
</evidence>
<name>A0A813ZT31_9BILA</name>
<dbReference type="PROSITE" id="PS51013">
    <property type="entry name" value="PANNEXIN"/>
    <property type="match status" value="1"/>
</dbReference>
<evidence type="ECO:0000256" key="7">
    <source>
        <dbReference type="ARBA" id="ARBA00023136"/>
    </source>
</evidence>
<evidence type="ECO:0000256" key="3">
    <source>
        <dbReference type="ARBA" id="ARBA00022475"/>
    </source>
</evidence>
<dbReference type="EMBL" id="CAJOBC010001585">
    <property type="protein sequence ID" value="CAF3686664.1"/>
    <property type="molecule type" value="Genomic_DNA"/>
</dbReference>
<dbReference type="Pfam" id="PF00876">
    <property type="entry name" value="Innexin"/>
    <property type="match status" value="1"/>
</dbReference>
<evidence type="ECO:0000256" key="5">
    <source>
        <dbReference type="ARBA" id="ARBA00022989"/>
    </source>
</evidence>
<dbReference type="EMBL" id="CAJNOQ010001585">
    <property type="protein sequence ID" value="CAF0904769.1"/>
    <property type="molecule type" value="Genomic_DNA"/>
</dbReference>
<evidence type="ECO:0000256" key="2">
    <source>
        <dbReference type="ARBA" id="ARBA00022448"/>
    </source>
</evidence>
<dbReference type="GO" id="GO:0034220">
    <property type="term" value="P:monoatomic ion transmembrane transport"/>
    <property type="evidence" value="ECO:0007669"/>
    <property type="project" value="UniProtKB-KW"/>
</dbReference>
<dbReference type="GO" id="GO:0005886">
    <property type="term" value="C:plasma membrane"/>
    <property type="evidence" value="ECO:0007669"/>
    <property type="project" value="UniProtKB-SubCell"/>
</dbReference>
<evidence type="ECO:0000313" key="11">
    <source>
        <dbReference type="EMBL" id="CAF3686664.1"/>
    </source>
</evidence>
<comment type="caution">
    <text evidence="10">The sequence shown here is derived from an EMBL/GenBank/DDBJ whole genome shotgun (WGS) entry which is preliminary data.</text>
</comment>
<organism evidence="10 12">
    <name type="scientific">Didymodactylos carnosus</name>
    <dbReference type="NCBI Taxonomy" id="1234261"/>
    <lineage>
        <taxon>Eukaryota</taxon>
        <taxon>Metazoa</taxon>
        <taxon>Spiralia</taxon>
        <taxon>Gnathifera</taxon>
        <taxon>Rotifera</taxon>
        <taxon>Eurotatoria</taxon>
        <taxon>Bdelloidea</taxon>
        <taxon>Philodinida</taxon>
        <taxon>Philodinidae</taxon>
        <taxon>Didymodactylos</taxon>
    </lineage>
</organism>
<proteinExistence type="inferred from homology"/>
<evidence type="ECO:0000256" key="1">
    <source>
        <dbReference type="ARBA" id="ARBA00004651"/>
    </source>
</evidence>
<keyword evidence="8 9" id="KW-0407">Ion channel</keyword>
<keyword evidence="4 9" id="KW-0812">Transmembrane</keyword>
<evidence type="ECO:0000256" key="4">
    <source>
        <dbReference type="ARBA" id="ARBA00022692"/>
    </source>
</evidence>
<dbReference type="GO" id="GO:0005921">
    <property type="term" value="C:gap junction"/>
    <property type="evidence" value="ECO:0007669"/>
    <property type="project" value="UniProtKB-UniRule"/>
</dbReference>
<feature type="transmembrane region" description="Helical" evidence="9">
    <location>
        <begin position="27"/>
        <end position="44"/>
    </location>
</feature>
<evidence type="ECO:0000313" key="10">
    <source>
        <dbReference type="EMBL" id="CAF0904769.1"/>
    </source>
</evidence>
<dbReference type="OrthoDB" id="5867527at2759"/>
<sequence>MDISSLAARASTVMSGKRNDDGLADRLNYRYTVGILVVFAIINMNRMYVDQIKCWVPAYFTPNYEEYVRSVCFVQNTYYIKPTEKVPKSLEVKRQNEILYYQWIPFLLLVKAFLFYLPRISWRFRMGIQIADLIESAFDYKLPTTNAVHRKMCLDYMVDTIDEYVDDHRRQKHSHDNINMFTRFFSTICCTTGRYLGNYLVVLYITTKLMYIFISLFQIFILSTMLGSNFLFFGIEVLDRLFRGINWDSESRLFPKTTMCDFTIREFGHPKLAHEYTVPCVLPLNLFNQQMFTFLYFWYALIIQLNMYDFFLWIYTIHPSNRRHFIFKHLKSKKYAAVFEATTNDQMKAFVDDYLKADGVFILIIISENSSDFVTSEIIQQLWMRKFIVKYYRDTKELIYADIQLTNNNNNHSSVKRHLCGVI</sequence>
<reference evidence="10" key="1">
    <citation type="submission" date="2021-02" db="EMBL/GenBank/DDBJ databases">
        <authorList>
            <person name="Nowell W R."/>
        </authorList>
    </citation>
    <scope>NUCLEOTIDE SEQUENCE</scope>
</reference>
<evidence type="ECO:0000256" key="8">
    <source>
        <dbReference type="ARBA" id="ARBA00023303"/>
    </source>
</evidence>
<keyword evidence="12" id="KW-1185">Reference proteome</keyword>
<dbReference type="Proteomes" id="UP000681722">
    <property type="component" value="Unassembled WGS sequence"/>
</dbReference>
<keyword evidence="2 9" id="KW-0813">Transport</keyword>
<protein>
    <recommendedName>
        <fullName evidence="9">Innexin</fullName>
    </recommendedName>
</protein>
<feature type="transmembrane region" description="Helical" evidence="9">
    <location>
        <begin position="98"/>
        <end position="117"/>
    </location>
</feature>
<keyword evidence="7 9" id="KW-0472">Membrane</keyword>
<feature type="transmembrane region" description="Helical" evidence="9">
    <location>
        <begin position="209"/>
        <end position="233"/>
    </location>
</feature>
<comment type="subcellular location">
    <subcellularLocation>
        <location evidence="1 9">Cell membrane</location>
        <topology evidence="1 9">Multi-pass membrane protein</topology>
    </subcellularLocation>
</comment>
<keyword evidence="3" id="KW-1003">Cell membrane</keyword>
<dbReference type="PRINTS" id="PR01262">
    <property type="entry name" value="INNEXIN"/>
</dbReference>
<evidence type="ECO:0000313" key="12">
    <source>
        <dbReference type="Proteomes" id="UP000663829"/>
    </source>
</evidence>
<comment type="similarity">
    <text evidence="9">Belongs to the pannexin family.</text>
</comment>
<dbReference type="PANTHER" id="PTHR11893:SF36">
    <property type="entry name" value="INNEXIN-5"/>
    <property type="match status" value="1"/>
</dbReference>